<proteinExistence type="predicted"/>
<dbReference type="EMBL" id="JGZM01000006">
    <property type="protein sequence ID" value="KFI86561.1"/>
    <property type="molecule type" value="Genomic_DNA"/>
</dbReference>
<accession>A0A087CTG1</accession>
<sequence length="42" mass="4834">MLANRVLKAATLLFIHTMNVDVLKTRLPNLAHATRREDDAFR</sequence>
<reference evidence="1 2" key="1">
    <citation type="submission" date="2014-03" db="EMBL/GenBank/DDBJ databases">
        <title>Genomics of Bifidobacteria.</title>
        <authorList>
            <person name="Ventura M."/>
            <person name="Milani C."/>
            <person name="Lugli G.A."/>
        </authorList>
    </citation>
    <scope>NUCLEOTIDE SEQUENCE [LARGE SCALE GENOMIC DNA]</scope>
    <source>
        <strain evidence="1 2">LMG 14934</strain>
    </source>
</reference>
<gene>
    <name evidence="1" type="ORF">BSAE_1674</name>
</gene>
<dbReference type="Proteomes" id="UP000029040">
    <property type="component" value="Unassembled WGS sequence"/>
</dbReference>
<comment type="caution">
    <text evidence="1">The sequence shown here is derived from an EMBL/GenBank/DDBJ whole genome shotgun (WGS) entry which is preliminary data.</text>
</comment>
<evidence type="ECO:0000313" key="1">
    <source>
        <dbReference type="EMBL" id="KFI86561.1"/>
    </source>
</evidence>
<dbReference type="AlphaFoldDB" id="A0A087CTG1"/>
<organism evidence="1 2">
    <name type="scientific">Bifidobacterium pullorum subsp. saeculare DSM 6531 = LMG 14934</name>
    <dbReference type="NCBI Taxonomy" id="1437611"/>
    <lineage>
        <taxon>Bacteria</taxon>
        <taxon>Bacillati</taxon>
        <taxon>Actinomycetota</taxon>
        <taxon>Actinomycetes</taxon>
        <taxon>Bifidobacteriales</taxon>
        <taxon>Bifidobacteriaceae</taxon>
        <taxon>Bifidobacterium</taxon>
    </lineage>
</organism>
<evidence type="ECO:0000313" key="2">
    <source>
        <dbReference type="Proteomes" id="UP000029040"/>
    </source>
</evidence>
<protein>
    <submittedName>
        <fullName evidence="1">Uncharacterized protein</fullName>
    </submittedName>
</protein>
<name>A0A087CTG1_9BIFI</name>